<dbReference type="Proteomes" id="UP000674179">
    <property type="component" value="Chromosome 33"/>
</dbReference>
<protein>
    <recommendedName>
        <fullName evidence="5">CW-type domain-containing protein</fullName>
    </recommendedName>
</protein>
<feature type="compositionally biased region" description="Basic and acidic residues" evidence="4">
    <location>
        <begin position="810"/>
        <end position="819"/>
    </location>
</feature>
<evidence type="ECO:0000313" key="7">
    <source>
        <dbReference type="Proteomes" id="UP000674179"/>
    </source>
</evidence>
<keyword evidence="2" id="KW-0863">Zinc-finger</keyword>
<comment type="caution">
    <text evidence="6">The sequence shown here is derived from an EMBL/GenBank/DDBJ whole genome shotgun (WGS) entry which is preliminary data.</text>
</comment>
<dbReference type="GeneID" id="94169144"/>
<keyword evidence="1" id="KW-0479">Metal-binding</keyword>
<reference evidence="6 7" key="1">
    <citation type="submission" date="2021-02" db="EMBL/GenBank/DDBJ databases">
        <title>Leishmania (Mundinia) enrietti genome sequencing and assembly.</title>
        <authorList>
            <person name="Almutairi H."/>
            <person name="Gatherer D."/>
        </authorList>
    </citation>
    <scope>NUCLEOTIDE SEQUENCE [LARGE SCALE GENOMIC DNA]</scope>
    <source>
        <strain evidence="6">CUR178</strain>
    </source>
</reference>
<name>A0A836KAX1_LEIEN</name>
<evidence type="ECO:0000313" key="6">
    <source>
        <dbReference type="EMBL" id="KAG5469729.1"/>
    </source>
</evidence>
<feature type="compositionally biased region" description="Basic and acidic residues" evidence="4">
    <location>
        <begin position="899"/>
        <end position="915"/>
    </location>
</feature>
<gene>
    <name evidence="6" type="ORF">CUR178_01868</name>
</gene>
<feature type="compositionally biased region" description="Low complexity" evidence="4">
    <location>
        <begin position="709"/>
        <end position="723"/>
    </location>
</feature>
<organism evidence="6 7">
    <name type="scientific">Leishmania enriettii</name>
    <dbReference type="NCBI Taxonomy" id="5663"/>
    <lineage>
        <taxon>Eukaryota</taxon>
        <taxon>Discoba</taxon>
        <taxon>Euglenozoa</taxon>
        <taxon>Kinetoplastea</taxon>
        <taxon>Metakinetoplastina</taxon>
        <taxon>Trypanosomatida</taxon>
        <taxon>Trypanosomatidae</taxon>
        <taxon>Leishmaniinae</taxon>
        <taxon>Leishmania</taxon>
    </lineage>
</organism>
<dbReference type="AlphaFoldDB" id="A0A836KAX1"/>
<dbReference type="RefSeq" id="XP_067689737.1">
    <property type="nucleotide sequence ID" value="XM_067833634.1"/>
</dbReference>
<accession>A0A836KAX1</accession>
<dbReference type="EMBL" id="JAFHKP010000033">
    <property type="protein sequence ID" value="KAG5469729.1"/>
    <property type="molecule type" value="Genomic_DNA"/>
</dbReference>
<evidence type="ECO:0000259" key="5">
    <source>
        <dbReference type="PROSITE" id="PS51050"/>
    </source>
</evidence>
<feature type="region of interest" description="Disordered" evidence="4">
    <location>
        <begin position="657"/>
        <end position="830"/>
    </location>
</feature>
<feature type="region of interest" description="Disordered" evidence="4">
    <location>
        <begin position="874"/>
        <end position="915"/>
    </location>
</feature>
<evidence type="ECO:0000256" key="2">
    <source>
        <dbReference type="ARBA" id="ARBA00022771"/>
    </source>
</evidence>
<dbReference type="GO" id="GO:0008270">
    <property type="term" value="F:zinc ion binding"/>
    <property type="evidence" value="ECO:0007669"/>
    <property type="project" value="UniProtKB-KW"/>
</dbReference>
<dbReference type="KEGG" id="lenr:94169144"/>
<proteinExistence type="predicted"/>
<dbReference type="Pfam" id="PF07496">
    <property type="entry name" value="zf-CW"/>
    <property type="match status" value="1"/>
</dbReference>
<feature type="region of interest" description="Disordered" evidence="4">
    <location>
        <begin position="138"/>
        <end position="175"/>
    </location>
</feature>
<evidence type="ECO:0000256" key="3">
    <source>
        <dbReference type="ARBA" id="ARBA00022833"/>
    </source>
</evidence>
<evidence type="ECO:0000256" key="4">
    <source>
        <dbReference type="SAM" id="MobiDB-lite"/>
    </source>
</evidence>
<feature type="compositionally biased region" description="Basic and acidic residues" evidence="4">
    <location>
        <begin position="387"/>
        <end position="397"/>
    </location>
</feature>
<feature type="region of interest" description="Disordered" evidence="4">
    <location>
        <begin position="1"/>
        <end position="51"/>
    </location>
</feature>
<feature type="region of interest" description="Disordered" evidence="4">
    <location>
        <begin position="377"/>
        <end position="406"/>
    </location>
</feature>
<feature type="compositionally biased region" description="Basic and acidic residues" evidence="4">
    <location>
        <begin position="151"/>
        <end position="168"/>
    </location>
</feature>
<keyword evidence="3" id="KW-0862">Zinc</keyword>
<dbReference type="InterPro" id="IPR011124">
    <property type="entry name" value="Znf_CW"/>
</dbReference>
<feature type="compositionally biased region" description="Low complexity" evidence="4">
    <location>
        <begin position="790"/>
        <end position="802"/>
    </location>
</feature>
<sequence>MPGNAEVTAMQSVSPQAEESPADSPTREPTSAVAGATIGASSPSAPHEVPTEPRYIRLPDVLYALRHRYPSVTESVFLECTRCHQWVAVTVLREIPNEIANAVVSSSAVGLDSISNRTGYCGPLRHTHQDVLRRREDLANDTGTPQWRSRRLQEKQSHLASDDADHHSGAHCGADGTVTAASQQSFFEHILQQLRGSRRPSRADADDSTKPAVGSEHQRRQRHTPLYIPNPDTFICAGWQCAWDADALADLRRDWLQNIYRALPAPPVCEETMALSSDASSSSFPSSPVASFVEALRQRRALLNDTLALELNVVRSRRWGRGVGQRVGRAGHTLESQGSLPALSLPASAAEREMELSRMQGSWVRAAALHLLRNSGSASEGCSVADTTDHDKETEAPRHRHSSVEEDSQENVLSAYCWAVCDACGKLRRVAQPFPGGAPFVCAMAVTASSSCRETRGGNAPHLDSASSINQACSVSEMEGLMQCNMKLCEAELIYAALSSPFLPYPLKAQLNSLSRRQNCVEGPQEPAERLSRADVTRVLLAEPLLRTIQSSVRESVMRGAGAPNRTAYQRSLPSSAAAATPTAVKLRRKGLVSELDDAGADLGEKELFIYRSLPILRELARSIKARSISTFVRQLQLTPAQIQAKREAVMLDSFLSSHQRSSETGGGNETVEREAGASLAKASEEETAQLKMKLEEGDTASVDHAGCSSTRPTRARTRAPPSKSAKHFTQEGEPVAVEKERVKGDAVSSSDVATPRGVVVPSPARSRPQVPHKAVPRALGPPQGLVSDAAQQPQPQAVLPAPRKRGRSSRQEPERSFKSVDSVSQAPREVTVVAGDVNTAPTRRCSRQRYELASLEKASASHVAAAEKAVTVAEIESSPTIPPPGRSRGRPPGSSSARRRESQRTDDELAEKKDARDSKWEVVHWVQCDLCSKWRIVPQRVPANIKFWECKMRYDEKHGRATACDDADDVDLAS</sequence>
<dbReference type="Gene3D" id="3.30.40.100">
    <property type="match status" value="1"/>
</dbReference>
<dbReference type="PROSITE" id="PS51050">
    <property type="entry name" value="ZF_CW"/>
    <property type="match status" value="1"/>
</dbReference>
<evidence type="ECO:0000256" key="1">
    <source>
        <dbReference type="ARBA" id="ARBA00022723"/>
    </source>
</evidence>
<keyword evidence="7" id="KW-1185">Reference proteome</keyword>
<dbReference type="OrthoDB" id="757982at2759"/>
<feature type="domain" description="CW-type" evidence="5">
    <location>
        <begin position="920"/>
        <end position="973"/>
    </location>
</feature>
<feature type="region of interest" description="Disordered" evidence="4">
    <location>
        <begin position="196"/>
        <end position="222"/>
    </location>
</feature>